<evidence type="ECO:0000256" key="6">
    <source>
        <dbReference type="ARBA" id="ARBA00023136"/>
    </source>
</evidence>
<keyword evidence="4 8" id="KW-0812">Transmembrane</keyword>
<dbReference type="PATRIC" id="fig|1789004.3.peg.1691"/>
<gene>
    <name evidence="9" type="ORF">FEMY_16590</name>
</gene>
<keyword evidence="3" id="KW-0808">Transferase</keyword>
<proteinExistence type="inferred from homology"/>
<sequence>MPCLPSTTSDESAGVRQGDRIPWLTARRVSLYGAVFGLFFLILYGRELYGSRWFHPGGKPLFLDYGVFWTMVRLAAQGQAKSAYLADLVGQHLVGFLDQRESVTFGWFYPPYFFFYLYPFSGLTALVSYGCFMGLSAALFCSGIYVTWPSRATLWALFGFSGLWLNLNFGQNGFLTAGLVAWGLYWLEKKPILAGIALGLLSFKPQLGVLFPLVLVAGREWRCLISATVTVCFLVLTSLLVYGTEAWMAWAQALLRAHQELGQAGLEHLLKVTSYYSWVRQWGGSQTGAEMVQGGMAGMVAWCLWKVWRSPVARSSKYALLILGSLMVSPYVLQYDLTWLAVWGVWWGRGLVGKSQPVEKTLMVMVWVVPALTYVTTHRNWTLPIAQLSLMAAFWWVWRRSQETSLPNG</sequence>
<dbReference type="GO" id="GO:0016758">
    <property type="term" value="F:hexosyltransferase activity"/>
    <property type="evidence" value="ECO:0007669"/>
    <property type="project" value="InterPro"/>
</dbReference>
<feature type="transmembrane region" description="Helical" evidence="8">
    <location>
        <begin position="191"/>
        <end position="216"/>
    </location>
</feature>
<evidence type="ECO:0000313" key="9">
    <source>
        <dbReference type="EMBL" id="KXW57806.1"/>
    </source>
</evidence>
<feature type="transmembrane region" description="Helical" evidence="8">
    <location>
        <begin position="29"/>
        <end position="46"/>
    </location>
</feature>
<reference evidence="9 10" key="1">
    <citation type="submission" date="2016-01" db="EMBL/GenBank/DDBJ databases">
        <title>Genome sequence of the acidophilic iron oxidising Ferrovum strain Z-31.</title>
        <authorList>
            <person name="Poehlein A."/>
            <person name="Ullrich S.R."/>
            <person name="Schloemann M."/>
            <person name="Muehling M."/>
            <person name="Daniel R."/>
        </authorList>
    </citation>
    <scope>NUCLEOTIDE SEQUENCE [LARGE SCALE GENOMIC DNA]</scope>
    <source>
        <strain evidence="9 10">Z-31</strain>
    </source>
</reference>
<dbReference type="Proteomes" id="UP000075653">
    <property type="component" value="Unassembled WGS sequence"/>
</dbReference>
<keyword evidence="2" id="KW-1003">Cell membrane</keyword>
<evidence type="ECO:0000313" key="10">
    <source>
        <dbReference type="Proteomes" id="UP000075653"/>
    </source>
</evidence>
<dbReference type="Pfam" id="PF09594">
    <property type="entry name" value="GT87"/>
    <property type="match status" value="1"/>
</dbReference>
<dbReference type="STRING" id="1789004.FEMY_16590"/>
<comment type="subcellular location">
    <subcellularLocation>
        <location evidence="1">Cell membrane</location>
        <topology evidence="1">Multi-pass membrane protein</topology>
    </subcellularLocation>
</comment>
<feature type="transmembrane region" description="Helical" evidence="8">
    <location>
        <begin position="115"/>
        <end position="140"/>
    </location>
</feature>
<feature type="transmembrane region" description="Helical" evidence="8">
    <location>
        <begin position="223"/>
        <end position="242"/>
    </location>
</feature>
<keyword evidence="6 8" id="KW-0472">Membrane</keyword>
<evidence type="ECO:0000256" key="4">
    <source>
        <dbReference type="ARBA" id="ARBA00022692"/>
    </source>
</evidence>
<evidence type="ECO:0000256" key="1">
    <source>
        <dbReference type="ARBA" id="ARBA00004651"/>
    </source>
</evidence>
<organism evidence="9 10">
    <name type="scientific">Ferrovum myxofaciens</name>
    <dbReference type="NCBI Taxonomy" id="416213"/>
    <lineage>
        <taxon>Bacteria</taxon>
        <taxon>Pseudomonadati</taxon>
        <taxon>Pseudomonadota</taxon>
        <taxon>Betaproteobacteria</taxon>
        <taxon>Ferrovales</taxon>
        <taxon>Ferrovaceae</taxon>
        <taxon>Ferrovum</taxon>
    </lineage>
</organism>
<comment type="caution">
    <text evidence="9">The sequence shown here is derived from an EMBL/GenBank/DDBJ whole genome shotgun (WGS) entry which is preliminary data.</text>
</comment>
<feature type="transmembrane region" description="Helical" evidence="8">
    <location>
        <begin position="381"/>
        <end position="398"/>
    </location>
</feature>
<comment type="similarity">
    <text evidence="7">Belongs to the glycosyltransferase 87 family.</text>
</comment>
<dbReference type="EMBL" id="LRRD01000036">
    <property type="protein sequence ID" value="KXW57806.1"/>
    <property type="molecule type" value="Genomic_DNA"/>
</dbReference>
<evidence type="ECO:0000256" key="8">
    <source>
        <dbReference type="SAM" id="Phobius"/>
    </source>
</evidence>
<dbReference type="AlphaFoldDB" id="A0A149VX88"/>
<evidence type="ECO:0000256" key="5">
    <source>
        <dbReference type="ARBA" id="ARBA00022989"/>
    </source>
</evidence>
<evidence type="ECO:0008006" key="11">
    <source>
        <dbReference type="Google" id="ProtNLM"/>
    </source>
</evidence>
<evidence type="ECO:0000256" key="2">
    <source>
        <dbReference type="ARBA" id="ARBA00022475"/>
    </source>
</evidence>
<protein>
    <recommendedName>
        <fullName evidence="11">DUF2029 domain-containing protein</fullName>
    </recommendedName>
</protein>
<dbReference type="InterPro" id="IPR018584">
    <property type="entry name" value="GT87"/>
</dbReference>
<evidence type="ECO:0000256" key="3">
    <source>
        <dbReference type="ARBA" id="ARBA00022679"/>
    </source>
</evidence>
<evidence type="ECO:0000256" key="7">
    <source>
        <dbReference type="ARBA" id="ARBA00024033"/>
    </source>
</evidence>
<keyword evidence="5 8" id="KW-1133">Transmembrane helix</keyword>
<keyword evidence="10" id="KW-1185">Reference proteome</keyword>
<feature type="transmembrane region" description="Helical" evidence="8">
    <location>
        <begin position="318"/>
        <end position="346"/>
    </location>
</feature>
<accession>A0A149VX88</accession>
<dbReference type="GO" id="GO:0005886">
    <property type="term" value="C:plasma membrane"/>
    <property type="evidence" value="ECO:0007669"/>
    <property type="project" value="UniProtKB-SubCell"/>
</dbReference>
<name>A0A149VX88_9PROT</name>